<feature type="non-terminal residue" evidence="3">
    <location>
        <position position="321"/>
    </location>
</feature>
<gene>
    <name evidence="3" type="ORF">FB45DRAFT_934840</name>
</gene>
<organism evidence="3 4">
    <name type="scientific">Roridomyces roridus</name>
    <dbReference type="NCBI Taxonomy" id="1738132"/>
    <lineage>
        <taxon>Eukaryota</taxon>
        <taxon>Fungi</taxon>
        <taxon>Dikarya</taxon>
        <taxon>Basidiomycota</taxon>
        <taxon>Agaricomycotina</taxon>
        <taxon>Agaricomycetes</taxon>
        <taxon>Agaricomycetidae</taxon>
        <taxon>Agaricales</taxon>
        <taxon>Marasmiineae</taxon>
        <taxon>Mycenaceae</taxon>
        <taxon>Roridomyces</taxon>
    </lineage>
</organism>
<evidence type="ECO:0000256" key="1">
    <source>
        <dbReference type="SAM" id="MobiDB-lite"/>
    </source>
</evidence>
<evidence type="ECO:0000313" key="3">
    <source>
        <dbReference type="EMBL" id="KAJ7615880.1"/>
    </source>
</evidence>
<sequence length="321" mass="35300">MSSPASSVISNEESQTFEALQGTLIETAVSTFYVSRCTIYVYFFISAIHNLSQRKMAGRRPLLIATWLMLLLGTTQIVLQLADAAKLASLTRSSGIIQSAQEILFTGNNFFTDIVLVYRCYAIWGFQRKIVILPSGLMIVTLDTHSLLVSSQICRLPDLLVILVQTRQTAGRLCWIQRTSSSAAPIIQQRCAKAFEIIVESGAIYCLCAAVLAITRPRDSNDSDMPVLFVITVGISYQGVVSGGHVAHRFRPQAQLHSESDSYPGSGARNEEGARGEGCRSRSENLNYDQRSMPRPDTYTSCQKSLYGQICRRAGVPDASP</sequence>
<accession>A0AAD7FCI5</accession>
<dbReference type="EMBL" id="JARKIF010000023">
    <property type="protein sequence ID" value="KAJ7615880.1"/>
    <property type="molecule type" value="Genomic_DNA"/>
</dbReference>
<keyword evidence="2" id="KW-0812">Transmembrane</keyword>
<proteinExistence type="predicted"/>
<feature type="region of interest" description="Disordered" evidence="1">
    <location>
        <begin position="254"/>
        <end position="301"/>
    </location>
</feature>
<evidence type="ECO:0000256" key="2">
    <source>
        <dbReference type="SAM" id="Phobius"/>
    </source>
</evidence>
<reference evidence="3" key="1">
    <citation type="submission" date="2023-03" db="EMBL/GenBank/DDBJ databases">
        <title>Massive genome expansion in bonnet fungi (Mycena s.s.) driven by repeated elements and novel gene families across ecological guilds.</title>
        <authorList>
            <consortium name="Lawrence Berkeley National Laboratory"/>
            <person name="Harder C.B."/>
            <person name="Miyauchi S."/>
            <person name="Viragh M."/>
            <person name="Kuo A."/>
            <person name="Thoen E."/>
            <person name="Andreopoulos B."/>
            <person name="Lu D."/>
            <person name="Skrede I."/>
            <person name="Drula E."/>
            <person name="Henrissat B."/>
            <person name="Morin E."/>
            <person name="Kohler A."/>
            <person name="Barry K."/>
            <person name="LaButti K."/>
            <person name="Morin E."/>
            <person name="Salamov A."/>
            <person name="Lipzen A."/>
            <person name="Mereny Z."/>
            <person name="Hegedus B."/>
            <person name="Baldrian P."/>
            <person name="Stursova M."/>
            <person name="Weitz H."/>
            <person name="Taylor A."/>
            <person name="Grigoriev I.V."/>
            <person name="Nagy L.G."/>
            <person name="Martin F."/>
            <person name="Kauserud H."/>
        </authorList>
    </citation>
    <scope>NUCLEOTIDE SEQUENCE</scope>
    <source>
        <strain evidence="3">9284</strain>
    </source>
</reference>
<keyword evidence="2" id="KW-0472">Membrane</keyword>
<dbReference type="Proteomes" id="UP001221142">
    <property type="component" value="Unassembled WGS sequence"/>
</dbReference>
<evidence type="ECO:0000313" key="4">
    <source>
        <dbReference type="Proteomes" id="UP001221142"/>
    </source>
</evidence>
<keyword evidence="2" id="KW-1133">Transmembrane helix</keyword>
<comment type="caution">
    <text evidence="3">The sequence shown here is derived from an EMBL/GenBank/DDBJ whole genome shotgun (WGS) entry which is preliminary data.</text>
</comment>
<protein>
    <submittedName>
        <fullName evidence="3">Uncharacterized protein</fullName>
    </submittedName>
</protein>
<feature type="transmembrane region" description="Helical" evidence="2">
    <location>
        <begin position="63"/>
        <end position="82"/>
    </location>
</feature>
<keyword evidence="4" id="KW-1185">Reference proteome</keyword>
<dbReference type="AlphaFoldDB" id="A0AAD7FCI5"/>
<feature type="transmembrane region" description="Helical" evidence="2">
    <location>
        <begin position="33"/>
        <end position="51"/>
    </location>
</feature>
<name>A0AAD7FCI5_9AGAR</name>
<feature type="compositionally biased region" description="Basic and acidic residues" evidence="1">
    <location>
        <begin position="269"/>
        <end position="283"/>
    </location>
</feature>